<dbReference type="PROSITE" id="PS51819">
    <property type="entry name" value="VOC"/>
    <property type="match status" value="1"/>
</dbReference>
<dbReference type="PANTHER" id="PTHR33993:SF14">
    <property type="entry name" value="GB|AAF24581.1"/>
    <property type="match status" value="1"/>
</dbReference>
<dbReference type="SUPFAM" id="SSF54593">
    <property type="entry name" value="Glyoxalase/Bleomycin resistance protein/Dihydroxybiphenyl dioxygenase"/>
    <property type="match status" value="1"/>
</dbReference>
<evidence type="ECO:0000313" key="3">
    <source>
        <dbReference type="Proteomes" id="UP000199382"/>
    </source>
</evidence>
<dbReference type="RefSeq" id="WP_093162356.1">
    <property type="nucleotide sequence ID" value="NZ_FNEK01000066.1"/>
</dbReference>
<feature type="domain" description="VOC" evidence="1">
    <location>
        <begin position="6"/>
        <end position="124"/>
    </location>
</feature>
<dbReference type="EMBL" id="FNEK01000066">
    <property type="protein sequence ID" value="SDL06251.1"/>
    <property type="molecule type" value="Genomic_DNA"/>
</dbReference>
<dbReference type="Proteomes" id="UP000199382">
    <property type="component" value="Unassembled WGS sequence"/>
</dbReference>
<dbReference type="CDD" id="cd07247">
    <property type="entry name" value="SgaA_N_like"/>
    <property type="match status" value="1"/>
</dbReference>
<dbReference type="Gene3D" id="3.10.180.10">
    <property type="entry name" value="2,3-Dihydroxybiphenyl 1,2-Dioxygenase, domain 1"/>
    <property type="match status" value="1"/>
</dbReference>
<gene>
    <name evidence="2" type="ORF">SAMN04488026_10663</name>
</gene>
<organism evidence="2 3">
    <name type="scientific">Aliiruegeria lutimaris</name>
    <dbReference type="NCBI Taxonomy" id="571298"/>
    <lineage>
        <taxon>Bacteria</taxon>
        <taxon>Pseudomonadati</taxon>
        <taxon>Pseudomonadota</taxon>
        <taxon>Alphaproteobacteria</taxon>
        <taxon>Rhodobacterales</taxon>
        <taxon>Roseobacteraceae</taxon>
        <taxon>Aliiruegeria</taxon>
    </lineage>
</organism>
<keyword evidence="3" id="KW-1185">Reference proteome</keyword>
<reference evidence="2 3" key="1">
    <citation type="submission" date="2016-10" db="EMBL/GenBank/DDBJ databases">
        <authorList>
            <person name="de Groot N.N."/>
        </authorList>
    </citation>
    <scope>NUCLEOTIDE SEQUENCE [LARGE SCALE GENOMIC DNA]</scope>
    <source>
        <strain evidence="2 3">DSM 25294</strain>
    </source>
</reference>
<evidence type="ECO:0000259" key="1">
    <source>
        <dbReference type="PROSITE" id="PS51819"/>
    </source>
</evidence>
<dbReference type="OrthoDB" id="9793039at2"/>
<accession>A0A1G9H055</accession>
<protein>
    <recommendedName>
        <fullName evidence="1">VOC domain-containing protein</fullName>
    </recommendedName>
</protein>
<dbReference type="PANTHER" id="PTHR33993">
    <property type="entry name" value="GLYOXALASE-RELATED"/>
    <property type="match status" value="1"/>
</dbReference>
<dbReference type="InterPro" id="IPR004360">
    <property type="entry name" value="Glyas_Fos-R_dOase_dom"/>
</dbReference>
<sequence>MSINHGVVWWSELMTRDVEKAVAWYREVCGWSIEPMPMERGTYFVAVAHGKPVAGIMDMSGMEHLAEVPPHWFTYFAVDDVERAMEQTRATGGEVMRPPFDVPGVGRIGIVKDPTGAALGFMKPVFEGDSLVDADRDMEEEEVEADNFPI</sequence>
<evidence type="ECO:0000313" key="2">
    <source>
        <dbReference type="EMBL" id="SDL06251.1"/>
    </source>
</evidence>
<name>A0A1G9H055_9RHOB</name>
<dbReference type="STRING" id="571298.SAMN04488026_10663"/>
<dbReference type="InterPro" id="IPR037523">
    <property type="entry name" value="VOC_core"/>
</dbReference>
<dbReference type="AlphaFoldDB" id="A0A1G9H055"/>
<dbReference type="Pfam" id="PF00903">
    <property type="entry name" value="Glyoxalase"/>
    <property type="match status" value="1"/>
</dbReference>
<dbReference type="InterPro" id="IPR029068">
    <property type="entry name" value="Glyas_Bleomycin-R_OHBP_Dase"/>
</dbReference>
<proteinExistence type="predicted"/>
<dbReference type="InterPro" id="IPR052164">
    <property type="entry name" value="Anthracycline_SecMetBiosynth"/>
</dbReference>